<dbReference type="Gene3D" id="3.60.20.10">
    <property type="entry name" value="Glutamine Phosphoribosylpyrophosphate, subunit 1, domain 1"/>
    <property type="match status" value="1"/>
</dbReference>
<feature type="binding site" evidence="5">
    <location>
        <position position="287"/>
    </location>
    <ligand>
        <name>Ca(2+)</name>
        <dbReference type="ChEBI" id="CHEBI:29108"/>
    </ligand>
</feature>
<gene>
    <name evidence="6" type="primary">acyII</name>
    <name evidence="6" type="ORF">MAE02_44560</name>
</gene>
<keyword evidence="5" id="KW-0479">Metal-binding</keyword>
<feature type="active site" description="Nucleophile" evidence="4">
    <location>
        <position position="206"/>
    </location>
</feature>
<dbReference type="Proteomes" id="UP000321085">
    <property type="component" value="Unassembled WGS sequence"/>
</dbReference>
<dbReference type="PANTHER" id="PTHR34218:SF4">
    <property type="entry name" value="ACYL-HOMOSERINE LACTONE ACYLASE QUIP"/>
    <property type="match status" value="1"/>
</dbReference>
<keyword evidence="2" id="KW-0378">Hydrolase</keyword>
<accession>A0A512BXS7</accession>
<comment type="caution">
    <text evidence="6">The sequence shown here is derived from an EMBL/GenBank/DDBJ whole genome shotgun (WGS) entry which is preliminary data.</text>
</comment>
<dbReference type="AlphaFoldDB" id="A0A512BXS7"/>
<evidence type="ECO:0000256" key="2">
    <source>
        <dbReference type="ARBA" id="ARBA00022801"/>
    </source>
</evidence>
<evidence type="ECO:0000256" key="1">
    <source>
        <dbReference type="ARBA" id="ARBA00006586"/>
    </source>
</evidence>
<dbReference type="EMBL" id="BJYU01000073">
    <property type="protein sequence ID" value="GEO16760.1"/>
    <property type="molecule type" value="Genomic_DNA"/>
</dbReference>
<dbReference type="InterPro" id="IPR014395">
    <property type="entry name" value="Pen/GL7ACA/AHL_acylase"/>
</dbReference>
<dbReference type="InterPro" id="IPR043146">
    <property type="entry name" value="Penicillin_amidase_N_B-knob"/>
</dbReference>
<dbReference type="Pfam" id="PF01804">
    <property type="entry name" value="Penicil_amidase"/>
    <property type="match status" value="1"/>
</dbReference>
<keyword evidence="3" id="KW-0865">Zymogen</keyword>
<sequence length="745" mass="81451">MRDAQGVPTLVGRSRDDLAWALGYLHAQERFFQMDGQRRLAAGQVAELAGAAALSLDREVRMHRFRSRAAAVLAAMTHDERRVLDAYVAGVNRGLGDLRAAPFEYTVLRSTPAPWTAVDTVLTVYAMYLDLQEQDGATERRRGRAKEALGQPLATFLFPEGTSWDASLDGSELSALAMPDRHAANRADAPIRADGEWAVETASFGSNNWAVGGTLSSRGAAIVANDMHLGLRVPNIWYRARLVLDDKNPGRTLTITGVTLPGAPNIVAGSNGKIAWGFTNSFVDTSDVVILEPAEDPNLYQTPTGPQPLIRVEERLCSGEGACEILPVEESLWGPIIGTNHQGRKLAYRWIAHDPAAVNLRGMLELERAETANAALEIGHRLGIPHQNLVVGDAQGNIGWTVTSVLPRRFGFDGREPMSWADGTKGWSGYLAPQEVPVIYNPEHHRIWTANNRVVGGEALARLGIGAYAHGSRARQIRDSLFAKDRFDEHDMLMIQLDDRGVLLERWQALMLHRLRVGAGNPQYASLVPEVENWGGRAVPDSVGYRLVRTFRTELIRAVYGAYSAPMRAGEAAGSDQRSSQPVAPKQADEPVWRLLTERPAHLVPLAYRDWDALVDAAIAKTLAAIAAQAGGRLEAFTWGAANRAEIRHPLTRVVPGLSFFLDPPNEPQPGDLYQPRVAAPSSGASERFVVAPGREATGIFHMPTSQSGHPLSPYYNVGHEDWVRGRATPFLPGAPKWRLVFQPP</sequence>
<dbReference type="PANTHER" id="PTHR34218">
    <property type="entry name" value="PEPTIDASE S45 PENICILLIN AMIDASE"/>
    <property type="match status" value="1"/>
</dbReference>
<reference evidence="6 7" key="1">
    <citation type="submission" date="2019-07" db="EMBL/GenBank/DDBJ databases">
        <title>Whole genome shotgun sequence of Microvirga aerophila NBRC 106136.</title>
        <authorList>
            <person name="Hosoyama A."/>
            <person name="Uohara A."/>
            <person name="Ohji S."/>
            <person name="Ichikawa N."/>
        </authorList>
    </citation>
    <scope>NUCLEOTIDE SEQUENCE [LARGE SCALE GENOMIC DNA]</scope>
    <source>
        <strain evidence="6 7">NBRC 106136</strain>
    </source>
</reference>
<name>A0A512BXS7_9HYPH</name>
<dbReference type="GO" id="GO:0046872">
    <property type="term" value="F:metal ion binding"/>
    <property type="evidence" value="ECO:0007669"/>
    <property type="project" value="UniProtKB-KW"/>
</dbReference>
<comment type="cofactor">
    <cofactor evidence="5">
        <name>Ca(2+)</name>
        <dbReference type="ChEBI" id="CHEBI:29108"/>
    </cofactor>
    <text evidence="5">Binds 1 Ca(2+) ion per dimer.</text>
</comment>
<comment type="similarity">
    <text evidence="1">Belongs to the peptidase S45 family.</text>
</comment>
<evidence type="ECO:0000313" key="7">
    <source>
        <dbReference type="Proteomes" id="UP000321085"/>
    </source>
</evidence>
<evidence type="ECO:0000313" key="6">
    <source>
        <dbReference type="EMBL" id="GEO16760.1"/>
    </source>
</evidence>
<proteinExistence type="inferred from homology"/>
<dbReference type="InterPro" id="IPR002692">
    <property type="entry name" value="S45"/>
</dbReference>
<protein>
    <submittedName>
        <fullName evidence="6">Penicillin acylase</fullName>
    </submittedName>
</protein>
<dbReference type="InterPro" id="IPR029055">
    <property type="entry name" value="Ntn_hydrolases_N"/>
</dbReference>
<evidence type="ECO:0000256" key="4">
    <source>
        <dbReference type="PIRSR" id="PIRSR001227-1"/>
    </source>
</evidence>
<feature type="binding site" evidence="5">
    <location>
        <position position="284"/>
    </location>
    <ligand>
        <name>Ca(2+)</name>
        <dbReference type="ChEBI" id="CHEBI:29108"/>
    </ligand>
</feature>
<dbReference type="InterPro" id="IPR043147">
    <property type="entry name" value="Penicillin_amidase_A-knob"/>
</dbReference>
<dbReference type="InterPro" id="IPR023343">
    <property type="entry name" value="Penicillin_amidase_dom1"/>
</dbReference>
<dbReference type="Gene3D" id="1.10.439.10">
    <property type="entry name" value="Penicillin Amidohydrolase, domain 1"/>
    <property type="match status" value="1"/>
</dbReference>
<dbReference type="Gene3D" id="1.10.1400.10">
    <property type="match status" value="1"/>
</dbReference>
<keyword evidence="5" id="KW-0106">Calcium</keyword>
<keyword evidence="7" id="KW-1185">Reference proteome</keyword>
<dbReference type="PIRSF" id="PIRSF001227">
    <property type="entry name" value="Pen_acylase"/>
    <property type="match status" value="1"/>
</dbReference>
<dbReference type="SUPFAM" id="SSF56235">
    <property type="entry name" value="N-terminal nucleophile aminohydrolases (Ntn hydrolases)"/>
    <property type="match status" value="1"/>
</dbReference>
<feature type="binding site" evidence="5">
    <location>
        <position position="139"/>
    </location>
    <ligand>
        <name>Ca(2+)</name>
        <dbReference type="ChEBI" id="CHEBI:29108"/>
    </ligand>
</feature>
<evidence type="ECO:0000256" key="5">
    <source>
        <dbReference type="PIRSR" id="PIRSR001227-2"/>
    </source>
</evidence>
<dbReference type="Gene3D" id="2.30.120.10">
    <property type="match status" value="1"/>
</dbReference>
<dbReference type="GO" id="GO:0017000">
    <property type="term" value="P:antibiotic biosynthetic process"/>
    <property type="evidence" value="ECO:0007669"/>
    <property type="project" value="InterPro"/>
</dbReference>
<dbReference type="CDD" id="cd03747">
    <property type="entry name" value="Ntn_PGA_like"/>
    <property type="match status" value="1"/>
</dbReference>
<evidence type="ECO:0000256" key="3">
    <source>
        <dbReference type="ARBA" id="ARBA00023145"/>
    </source>
</evidence>
<dbReference type="GO" id="GO:0016811">
    <property type="term" value="F:hydrolase activity, acting on carbon-nitrogen (but not peptide) bonds, in linear amides"/>
    <property type="evidence" value="ECO:0007669"/>
    <property type="project" value="InterPro"/>
</dbReference>
<organism evidence="6 7">
    <name type="scientific">Microvirga aerophila</name>
    <dbReference type="NCBI Taxonomy" id="670291"/>
    <lineage>
        <taxon>Bacteria</taxon>
        <taxon>Pseudomonadati</taxon>
        <taxon>Pseudomonadota</taxon>
        <taxon>Alphaproteobacteria</taxon>
        <taxon>Hyphomicrobiales</taxon>
        <taxon>Methylobacteriaceae</taxon>
        <taxon>Microvirga</taxon>
    </lineage>
</organism>